<evidence type="ECO:0000313" key="2">
    <source>
        <dbReference type="EMBL" id="NLR64993.1"/>
    </source>
</evidence>
<gene>
    <name evidence="2" type="ORF">HGH92_11820</name>
</gene>
<dbReference type="RefSeq" id="WP_168870911.1">
    <property type="nucleotide sequence ID" value="NZ_JABAIA010000001.1"/>
</dbReference>
<feature type="compositionally biased region" description="Basic and acidic residues" evidence="1">
    <location>
        <begin position="1"/>
        <end position="11"/>
    </location>
</feature>
<comment type="caution">
    <text evidence="2">The sequence shown here is derived from an EMBL/GenBank/DDBJ whole genome shotgun (WGS) entry which is preliminary data.</text>
</comment>
<name>A0A847RPH0_9BACT</name>
<feature type="region of interest" description="Disordered" evidence="1">
    <location>
        <begin position="1"/>
        <end position="66"/>
    </location>
</feature>
<reference evidence="2 3" key="1">
    <citation type="submission" date="2020-04" db="EMBL/GenBank/DDBJ databases">
        <authorList>
            <person name="Yin C."/>
        </authorList>
    </citation>
    <scope>NUCLEOTIDE SEQUENCE [LARGE SCALE GENOMIC DNA]</scope>
    <source>
        <strain evidence="2 3">Ae27</strain>
    </source>
</reference>
<evidence type="ECO:0000313" key="3">
    <source>
        <dbReference type="Proteomes" id="UP000570474"/>
    </source>
</evidence>
<evidence type="ECO:0000256" key="1">
    <source>
        <dbReference type="SAM" id="MobiDB-lite"/>
    </source>
</evidence>
<dbReference type="AlphaFoldDB" id="A0A847RPH0"/>
<accession>A0A847RPH0</accession>
<protein>
    <submittedName>
        <fullName evidence="2">Uncharacterized protein</fullName>
    </submittedName>
</protein>
<keyword evidence="3" id="KW-1185">Reference proteome</keyword>
<sequence>MKKRNLSKEKSTGFSQNKKRPAEVLTTDKGTVTRNPLHGDLSASPEEENKAVRDDEKNSKKSNKDK</sequence>
<organism evidence="2 3">
    <name type="scientific">Chitinophaga varians</name>
    <dbReference type="NCBI Taxonomy" id="2202339"/>
    <lineage>
        <taxon>Bacteria</taxon>
        <taxon>Pseudomonadati</taxon>
        <taxon>Bacteroidota</taxon>
        <taxon>Chitinophagia</taxon>
        <taxon>Chitinophagales</taxon>
        <taxon>Chitinophagaceae</taxon>
        <taxon>Chitinophaga</taxon>
    </lineage>
</organism>
<feature type="compositionally biased region" description="Basic and acidic residues" evidence="1">
    <location>
        <begin position="47"/>
        <end position="66"/>
    </location>
</feature>
<dbReference type="Proteomes" id="UP000570474">
    <property type="component" value="Unassembled WGS sequence"/>
</dbReference>
<dbReference type="EMBL" id="JABAIA010000001">
    <property type="protein sequence ID" value="NLR64993.1"/>
    <property type="molecule type" value="Genomic_DNA"/>
</dbReference>
<proteinExistence type="predicted"/>